<protein>
    <submittedName>
        <fullName evidence="1">Uncharacterized protein</fullName>
    </submittedName>
</protein>
<dbReference type="EMBL" id="LNQE01000459">
    <property type="protein sequence ID" value="KUG26472.1"/>
    <property type="molecule type" value="Genomic_DNA"/>
</dbReference>
<name>A0A0W8FZY5_9ZZZZ</name>
<proteinExistence type="predicted"/>
<accession>A0A0W8FZY5</accession>
<evidence type="ECO:0000313" key="1">
    <source>
        <dbReference type="EMBL" id="KUG26472.1"/>
    </source>
</evidence>
<dbReference type="AlphaFoldDB" id="A0A0W8FZY5"/>
<organism evidence="1">
    <name type="scientific">hydrocarbon metagenome</name>
    <dbReference type="NCBI Taxonomy" id="938273"/>
    <lineage>
        <taxon>unclassified sequences</taxon>
        <taxon>metagenomes</taxon>
        <taxon>ecological metagenomes</taxon>
    </lineage>
</organism>
<gene>
    <name evidence="1" type="ORF">ASZ90_003700</name>
</gene>
<comment type="caution">
    <text evidence="1">The sequence shown here is derived from an EMBL/GenBank/DDBJ whole genome shotgun (WGS) entry which is preliminary data.</text>
</comment>
<reference evidence="1" key="1">
    <citation type="journal article" date="2015" name="Proc. Natl. Acad. Sci. U.S.A.">
        <title>Networks of energetic and metabolic interactions define dynamics in microbial communities.</title>
        <authorList>
            <person name="Embree M."/>
            <person name="Liu J.K."/>
            <person name="Al-Bassam M.M."/>
            <person name="Zengler K."/>
        </authorList>
    </citation>
    <scope>NUCLEOTIDE SEQUENCE</scope>
</reference>
<sequence length="142" mass="15990">MKKIVPIVVFFIVLSISSFAQGKIITKAEADEIFGPVKSKIRFSSKVLESYVQKNDYVMFRYVKDKVNILGNNRSPLFKQFDVKNNDVYFVFGSDVVKELLALGAEDDTYIEQRDSTISLSNGTNVGEWSPACPPCCPMCEE</sequence>